<dbReference type="Proteomes" id="UP001055117">
    <property type="component" value="Unassembled WGS sequence"/>
</dbReference>
<keyword evidence="3" id="KW-1185">Reference proteome</keyword>
<evidence type="ECO:0000313" key="2">
    <source>
        <dbReference type="EMBL" id="GJD43268.1"/>
    </source>
</evidence>
<dbReference type="InterPro" id="IPR011576">
    <property type="entry name" value="Pyridox_Oxase_N"/>
</dbReference>
<dbReference type="InterPro" id="IPR012349">
    <property type="entry name" value="Split_barrel_FMN-bd"/>
</dbReference>
<evidence type="ECO:0000259" key="1">
    <source>
        <dbReference type="Pfam" id="PF01243"/>
    </source>
</evidence>
<name>A0ABQ4QDH8_9HYPH</name>
<feature type="domain" description="Pyridoxamine 5'-phosphate oxidase N-terminal" evidence="1">
    <location>
        <begin position="42"/>
        <end position="140"/>
    </location>
</feature>
<reference evidence="2 3" key="1">
    <citation type="journal article" date="2021" name="Front. Microbiol.">
        <title>Comprehensive Comparative Genomics and Phenotyping of Methylobacterium Species.</title>
        <authorList>
            <person name="Alessa O."/>
            <person name="Ogura Y."/>
            <person name="Fujitani Y."/>
            <person name="Takami H."/>
            <person name="Hayashi T."/>
            <person name="Sahin N."/>
            <person name="Tani A."/>
        </authorList>
    </citation>
    <scope>NUCLEOTIDE SEQUENCE [LARGE SCALE GENOMIC DNA]</scope>
    <source>
        <strain evidence="2 3">DSM 23679</strain>
    </source>
</reference>
<proteinExistence type="predicted"/>
<evidence type="ECO:0000313" key="3">
    <source>
        <dbReference type="Proteomes" id="UP001055117"/>
    </source>
</evidence>
<comment type="caution">
    <text evidence="2">The sequence shown here is derived from an EMBL/GenBank/DDBJ whole genome shotgun (WGS) entry which is preliminary data.</text>
</comment>
<protein>
    <recommendedName>
        <fullName evidence="1">Pyridoxamine 5'-phosphate oxidase N-terminal domain-containing protein</fullName>
    </recommendedName>
</protein>
<organism evidence="2 3">
    <name type="scientific">Methylobacterium cerastii</name>
    <dbReference type="NCBI Taxonomy" id="932741"/>
    <lineage>
        <taxon>Bacteria</taxon>
        <taxon>Pseudomonadati</taxon>
        <taxon>Pseudomonadota</taxon>
        <taxon>Alphaproteobacteria</taxon>
        <taxon>Hyphomicrobiales</taxon>
        <taxon>Methylobacteriaceae</taxon>
        <taxon>Methylobacterium</taxon>
    </lineage>
</organism>
<dbReference type="PANTHER" id="PTHR42815">
    <property type="entry name" value="FAD-BINDING, PUTATIVE (AFU_ORTHOLOGUE AFUA_6G07600)-RELATED"/>
    <property type="match status" value="1"/>
</dbReference>
<gene>
    <name evidence="2" type="ORF">AFCDBAGC_1120</name>
</gene>
<sequence length="213" mass="23419">MPNTYFHTLFGEAARTLQAQAGSRASYARRDAASPDERDALTEREHEFLQVRDSVYLASVGPDGWPYLQHRGGPAGFVRALGGNRIGFADYPGNRQFISQGNVIERGRVALFAMDYPARRRLKLIGHARVVAAADDPDLVAQVVHPDAPPAASAFVVDVVGFDWNCPQYIEPRFTRAEIAAELRPLLTEAADLRAEVARLRDLPVIPGSREGL</sequence>
<dbReference type="EMBL" id="BPQG01000010">
    <property type="protein sequence ID" value="GJD43268.1"/>
    <property type="molecule type" value="Genomic_DNA"/>
</dbReference>
<dbReference type="PANTHER" id="PTHR42815:SF2">
    <property type="entry name" value="FAD-BINDING, PUTATIVE (AFU_ORTHOLOGUE AFUA_6G07600)-RELATED"/>
    <property type="match status" value="1"/>
</dbReference>
<accession>A0ABQ4QDH8</accession>
<dbReference type="Gene3D" id="2.30.110.10">
    <property type="entry name" value="Electron Transport, Fmn-binding Protein, Chain A"/>
    <property type="match status" value="1"/>
</dbReference>
<dbReference type="RefSeq" id="WP_238271287.1">
    <property type="nucleotide sequence ID" value="NZ_BPQG01000010.1"/>
</dbReference>
<dbReference type="SUPFAM" id="SSF50475">
    <property type="entry name" value="FMN-binding split barrel"/>
    <property type="match status" value="1"/>
</dbReference>
<dbReference type="Pfam" id="PF01243">
    <property type="entry name" value="PNPOx_N"/>
    <property type="match status" value="1"/>
</dbReference>